<keyword evidence="3" id="KW-1185">Reference proteome</keyword>
<organism evidence="2 3">
    <name type="scientific">Romboutsia sedimentorum</name>
    <dbReference type="NCBI Taxonomy" id="1368474"/>
    <lineage>
        <taxon>Bacteria</taxon>
        <taxon>Bacillati</taxon>
        <taxon>Bacillota</taxon>
        <taxon>Clostridia</taxon>
        <taxon>Peptostreptococcales</taxon>
        <taxon>Peptostreptococcaceae</taxon>
        <taxon>Romboutsia</taxon>
    </lineage>
</organism>
<proteinExistence type="predicted"/>
<keyword evidence="1" id="KW-0812">Transmembrane</keyword>
<dbReference type="RefSeq" id="WP_284132845.1">
    <property type="nucleotide sequence ID" value="NZ_JASKYM010000004.1"/>
</dbReference>
<dbReference type="Proteomes" id="UP001301012">
    <property type="component" value="Unassembled WGS sequence"/>
</dbReference>
<dbReference type="EMBL" id="JASKYM010000004">
    <property type="protein sequence ID" value="MDK2563908.1"/>
    <property type="molecule type" value="Genomic_DNA"/>
</dbReference>
<keyword evidence="1" id="KW-1133">Transmembrane helix</keyword>
<evidence type="ECO:0000313" key="3">
    <source>
        <dbReference type="Proteomes" id="UP001301012"/>
    </source>
</evidence>
<evidence type="ECO:0000256" key="1">
    <source>
        <dbReference type="SAM" id="Phobius"/>
    </source>
</evidence>
<reference evidence="2 3" key="1">
    <citation type="submission" date="2023-05" db="EMBL/GenBank/DDBJ databases">
        <title>Rombocin, a short stable natural nisin variant, displays selective antimicrobial activity against Listeria monocytogenes and employs dual mode of action to kill target bacterial strains.</title>
        <authorList>
            <person name="Wambui J."/>
            <person name="Stephan R."/>
            <person name="Kuipers O.P."/>
        </authorList>
    </citation>
    <scope>NUCLEOTIDE SEQUENCE [LARGE SCALE GENOMIC DNA]</scope>
    <source>
        <strain evidence="2 3">RC002</strain>
    </source>
</reference>
<feature type="transmembrane region" description="Helical" evidence="1">
    <location>
        <begin position="58"/>
        <end position="80"/>
    </location>
</feature>
<feature type="transmembrane region" description="Helical" evidence="1">
    <location>
        <begin position="12"/>
        <end position="38"/>
    </location>
</feature>
<keyword evidence="1" id="KW-0472">Membrane</keyword>
<sequence>MKLKKMEKVQKVTLVLNIIAIVMGIFAIFNIYTSHIYILSLVEKGFNPSTQVTEVINYYLTAVTPYVFYGICLAALSYIIKNNVCLVDANNTTKIERECLEKVSVESNEDDEIAMFFKGV</sequence>
<evidence type="ECO:0000313" key="2">
    <source>
        <dbReference type="EMBL" id="MDK2563908.1"/>
    </source>
</evidence>
<gene>
    <name evidence="2" type="ORF">QOZ84_10130</name>
</gene>
<comment type="caution">
    <text evidence="2">The sequence shown here is derived from an EMBL/GenBank/DDBJ whole genome shotgun (WGS) entry which is preliminary data.</text>
</comment>
<accession>A0ABT7EAF8</accession>
<name>A0ABT7EAF8_9FIRM</name>
<protein>
    <submittedName>
        <fullName evidence="2">Uncharacterized protein</fullName>
    </submittedName>
</protein>